<dbReference type="InterPro" id="IPR003959">
    <property type="entry name" value="ATPase_AAA_core"/>
</dbReference>
<dbReference type="PANTHER" id="PTHR45644:SF39">
    <property type="entry name" value="AAA-TYPE ATPASE FAMILY PROTEIN-RELATED"/>
    <property type="match status" value="1"/>
</dbReference>
<dbReference type="InterPro" id="IPR027417">
    <property type="entry name" value="P-loop_NTPase"/>
</dbReference>
<organism evidence="8 9">
    <name type="scientific">Crotalaria pallida</name>
    <name type="common">Smooth rattlebox</name>
    <name type="synonym">Crotalaria striata</name>
    <dbReference type="NCBI Taxonomy" id="3830"/>
    <lineage>
        <taxon>Eukaryota</taxon>
        <taxon>Viridiplantae</taxon>
        <taxon>Streptophyta</taxon>
        <taxon>Embryophyta</taxon>
        <taxon>Tracheophyta</taxon>
        <taxon>Spermatophyta</taxon>
        <taxon>Magnoliopsida</taxon>
        <taxon>eudicotyledons</taxon>
        <taxon>Gunneridae</taxon>
        <taxon>Pentapetalae</taxon>
        <taxon>rosids</taxon>
        <taxon>fabids</taxon>
        <taxon>Fabales</taxon>
        <taxon>Fabaceae</taxon>
        <taxon>Papilionoideae</taxon>
        <taxon>50 kb inversion clade</taxon>
        <taxon>genistoids sensu lato</taxon>
        <taxon>core genistoids</taxon>
        <taxon>Crotalarieae</taxon>
        <taxon>Crotalaria</taxon>
    </lineage>
</organism>
<protein>
    <submittedName>
        <fullName evidence="8">Uncharacterized protein</fullName>
    </submittedName>
</protein>
<dbReference type="Pfam" id="PF17862">
    <property type="entry name" value="AAA_lid_3"/>
    <property type="match status" value="1"/>
</dbReference>
<evidence type="ECO:0000313" key="9">
    <source>
        <dbReference type="Proteomes" id="UP001372338"/>
    </source>
</evidence>
<gene>
    <name evidence="8" type="ORF">RIF29_25016</name>
</gene>
<dbReference type="AlphaFoldDB" id="A0AAN9EKT3"/>
<evidence type="ECO:0000313" key="8">
    <source>
        <dbReference type="EMBL" id="KAK7259409.1"/>
    </source>
</evidence>
<dbReference type="Gene3D" id="3.40.50.300">
    <property type="entry name" value="P-loop containing nucleotide triphosphate hydrolases"/>
    <property type="match status" value="1"/>
</dbReference>
<evidence type="ECO:0000256" key="1">
    <source>
        <dbReference type="ARBA" id="ARBA00004304"/>
    </source>
</evidence>
<dbReference type="Gene3D" id="1.10.8.60">
    <property type="match status" value="1"/>
</dbReference>
<dbReference type="Proteomes" id="UP001372338">
    <property type="component" value="Unassembled WGS sequence"/>
</dbReference>
<evidence type="ECO:0000256" key="3">
    <source>
        <dbReference type="ARBA" id="ARBA00022840"/>
    </source>
</evidence>
<proteinExistence type="inferred from homology"/>
<dbReference type="InterPro" id="IPR051701">
    <property type="entry name" value="Mito_OM_Translocase_MSP1"/>
</dbReference>
<dbReference type="InterPro" id="IPR041569">
    <property type="entry name" value="AAA_lid_3"/>
</dbReference>
<comment type="subcellular location">
    <subcellularLocation>
        <location evidence="1">Mitochondrion membrane</location>
        <topology evidence="1">Single-pass membrane protein</topology>
    </subcellularLocation>
</comment>
<dbReference type="InterPro" id="IPR003960">
    <property type="entry name" value="ATPase_AAA_CS"/>
</dbReference>
<dbReference type="SUPFAM" id="SSF52540">
    <property type="entry name" value="P-loop containing nucleoside triphosphate hydrolases"/>
    <property type="match status" value="1"/>
</dbReference>
<evidence type="ECO:0000259" key="6">
    <source>
        <dbReference type="Pfam" id="PF00004"/>
    </source>
</evidence>
<feature type="domain" description="ATPase AAA-type core" evidence="6">
    <location>
        <begin position="15"/>
        <end position="67"/>
    </location>
</feature>
<dbReference type="GO" id="GO:0005524">
    <property type="term" value="F:ATP binding"/>
    <property type="evidence" value="ECO:0007669"/>
    <property type="project" value="UniProtKB-KW"/>
</dbReference>
<evidence type="ECO:0000256" key="4">
    <source>
        <dbReference type="ARBA" id="ARBA00023128"/>
    </source>
</evidence>
<dbReference type="EMBL" id="JAYWIO010000005">
    <property type="protein sequence ID" value="KAK7259409.1"/>
    <property type="molecule type" value="Genomic_DNA"/>
</dbReference>
<name>A0AAN9EKT3_CROPI</name>
<comment type="caution">
    <text evidence="8">The sequence shown here is derived from an EMBL/GenBank/DDBJ whole genome shotgun (WGS) entry which is preliminary data.</text>
</comment>
<dbReference type="PROSITE" id="PS00674">
    <property type="entry name" value="AAA"/>
    <property type="match status" value="1"/>
</dbReference>
<keyword evidence="3 5" id="KW-0067">ATP-binding</keyword>
<keyword evidence="4" id="KW-0496">Mitochondrion</keyword>
<feature type="domain" description="AAA ATPase AAA+ lid" evidence="7">
    <location>
        <begin position="75"/>
        <end position="111"/>
    </location>
</feature>
<reference evidence="8 9" key="1">
    <citation type="submission" date="2024-01" db="EMBL/GenBank/DDBJ databases">
        <title>The genomes of 5 underutilized Papilionoideae crops provide insights into root nodulation and disease resistanc.</title>
        <authorList>
            <person name="Yuan L."/>
        </authorList>
    </citation>
    <scope>NUCLEOTIDE SEQUENCE [LARGE SCALE GENOMIC DNA]</scope>
    <source>
        <strain evidence="8">ZHUSHIDOU_FW_LH</strain>
        <tissue evidence="8">Leaf</tissue>
    </source>
</reference>
<dbReference type="PANTHER" id="PTHR45644">
    <property type="entry name" value="AAA ATPASE, PUTATIVE (AFU_ORTHOLOGUE AFUA_2G12920)-RELATED-RELATED"/>
    <property type="match status" value="1"/>
</dbReference>
<keyword evidence="9" id="KW-1185">Reference proteome</keyword>
<accession>A0AAN9EKT3</accession>
<comment type="similarity">
    <text evidence="5">Belongs to the AAA ATPase family.</text>
</comment>
<dbReference type="GO" id="GO:0016887">
    <property type="term" value="F:ATP hydrolysis activity"/>
    <property type="evidence" value="ECO:0007669"/>
    <property type="project" value="InterPro"/>
</dbReference>
<dbReference type="GO" id="GO:0005741">
    <property type="term" value="C:mitochondrial outer membrane"/>
    <property type="evidence" value="ECO:0007669"/>
    <property type="project" value="TreeGrafter"/>
</dbReference>
<evidence type="ECO:0000256" key="2">
    <source>
        <dbReference type="ARBA" id="ARBA00022741"/>
    </source>
</evidence>
<sequence>MADGLLGKSENRKEFHGAIHKLKLEFLLNWDGVRTKDIERVLVLAATNRPYDLDDAVIRRFPRRLILSNEDLVSDVDLEAIAKSTDGYLGSDLKTLCAIAAHRPIKEILEKEKRMTLGTTPELGSSYDIRSLKMDDFIYAHKKLSSSVTLDSPNMKELLQWNDLHGKVDPEGVF</sequence>
<dbReference type="Pfam" id="PF00004">
    <property type="entry name" value="AAA"/>
    <property type="match status" value="1"/>
</dbReference>
<keyword evidence="2 5" id="KW-0547">Nucleotide-binding</keyword>
<evidence type="ECO:0000259" key="7">
    <source>
        <dbReference type="Pfam" id="PF17862"/>
    </source>
</evidence>
<evidence type="ECO:0000256" key="5">
    <source>
        <dbReference type="RuleBase" id="RU003651"/>
    </source>
</evidence>